<dbReference type="Proteomes" id="UP001239462">
    <property type="component" value="Unassembled WGS sequence"/>
</dbReference>
<keyword evidence="2" id="KW-1185">Reference proteome</keyword>
<protein>
    <submittedName>
        <fullName evidence="1">Uncharacterized protein</fullName>
    </submittedName>
</protein>
<accession>A0ABT7PNZ7</accession>
<gene>
    <name evidence="1" type="ORF">QTN89_22470</name>
</gene>
<organism evidence="1 2">
    <name type="scientific">Roseiconus lacunae</name>
    <dbReference type="NCBI Taxonomy" id="2605694"/>
    <lineage>
        <taxon>Bacteria</taxon>
        <taxon>Pseudomonadati</taxon>
        <taxon>Planctomycetota</taxon>
        <taxon>Planctomycetia</taxon>
        <taxon>Pirellulales</taxon>
        <taxon>Pirellulaceae</taxon>
        <taxon>Roseiconus</taxon>
    </lineage>
</organism>
<evidence type="ECO:0000313" key="2">
    <source>
        <dbReference type="Proteomes" id="UP001239462"/>
    </source>
</evidence>
<comment type="caution">
    <text evidence="1">The sequence shown here is derived from an EMBL/GenBank/DDBJ whole genome shotgun (WGS) entry which is preliminary data.</text>
</comment>
<name>A0ABT7PNZ7_9BACT</name>
<reference evidence="1 2" key="1">
    <citation type="submission" date="2023-06" db="EMBL/GenBank/DDBJ databases">
        <title>Roseiconus lacunae JC819 isolated from Gulf of Mannar region, Tamil Nadu.</title>
        <authorList>
            <person name="Pk S."/>
            <person name="Ch S."/>
            <person name="Ch V.R."/>
        </authorList>
    </citation>
    <scope>NUCLEOTIDE SEQUENCE [LARGE SCALE GENOMIC DNA]</scope>
    <source>
        <strain evidence="1 2">JC819</strain>
    </source>
</reference>
<dbReference type="EMBL" id="JASZZN010000020">
    <property type="protein sequence ID" value="MDM4018232.1"/>
    <property type="molecule type" value="Genomic_DNA"/>
</dbReference>
<dbReference type="RefSeq" id="WP_289165960.1">
    <property type="nucleotide sequence ID" value="NZ_JASZZN010000020.1"/>
</dbReference>
<evidence type="ECO:0000313" key="1">
    <source>
        <dbReference type="EMBL" id="MDM4018232.1"/>
    </source>
</evidence>
<proteinExistence type="predicted"/>
<sequence>MKNLQTVRLKPNPTGKDLTRRGVATAAQLGAEWVDIKNVGRTPVDLTGVTLYHIAYAGATDSGKWEKIMTFTGALGLGKIIRVHAGNGPLNVLRPIDHQGADFHLFTKRNSYVWNNVRSDCAALWQAGKTQPFDKACYSPNPPEGVILIRSGDRLVVPAGSLLAGVRR</sequence>